<feature type="transmembrane region" description="Helical" evidence="6">
    <location>
        <begin position="155"/>
        <end position="176"/>
    </location>
</feature>
<dbReference type="GO" id="GO:0005886">
    <property type="term" value="C:plasma membrane"/>
    <property type="evidence" value="ECO:0007669"/>
    <property type="project" value="UniProtKB-SubCell"/>
</dbReference>
<dbReference type="GO" id="GO:0022857">
    <property type="term" value="F:transmembrane transporter activity"/>
    <property type="evidence" value="ECO:0007669"/>
    <property type="project" value="InterPro"/>
</dbReference>
<dbReference type="InterPro" id="IPR020846">
    <property type="entry name" value="MFS_dom"/>
</dbReference>
<gene>
    <name evidence="8" type="ORF">JGZ69_13375</name>
</gene>
<dbReference type="Pfam" id="PF13347">
    <property type="entry name" value="MFS_2"/>
    <property type="match status" value="1"/>
</dbReference>
<feature type="transmembrane region" description="Helical" evidence="6">
    <location>
        <begin position="125"/>
        <end position="143"/>
    </location>
</feature>
<evidence type="ECO:0000256" key="5">
    <source>
        <dbReference type="ARBA" id="ARBA00023136"/>
    </source>
</evidence>
<keyword evidence="4 6" id="KW-1133">Transmembrane helix</keyword>
<evidence type="ECO:0000256" key="3">
    <source>
        <dbReference type="ARBA" id="ARBA00022692"/>
    </source>
</evidence>
<evidence type="ECO:0000256" key="2">
    <source>
        <dbReference type="ARBA" id="ARBA00022448"/>
    </source>
</evidence>
<evidence type="ECO:0000313" key="9">
    <source>
        <dbReference type="Proteomes" id="UP000595512"/>
    </source>
</evidence>
<feature type="transmembrane region" description="Helical" evidence="6">
    <location>
        <begin position="287"/>
        <end position="305"/>
    </location>
</feature>
<dbReference type="SUPFAM" id="SSF103473">
    <property type="entry name" value="MFS general substrate transporter"/>
    <property type="match status" value="1"/>
</dbReference>
<dbReference type="Gene3D" id="1.20.1250.20">
    <property type="entry name" value="MFS general substrate transporter like domains"/>
    <property type="match status" value="1"/>
</dbReference>
<feature type="transmembrane region" description="Helical" evidence="6">
    <location>
        <begin position="223"/>
        <end position="245"/>
    </location>
</feature>
<reference evidence="8 9" key="1">
    <citation type="submission" date="2020-12" db="EMBL/GenBank/DDBJ databases">
        <title>Taxonomic evaluation of the Bacillus sporothermodurans group of bacteria based on whole genome sequences.</title>
        <authorList>
            <person name="Fiedler G."/>
            <person name="Herbstmann A.-D."/>
            <person name="Doll E."/>
            <person name="Wenning M."/>
            <person name="Brinks E."/>
            <person name="Kabisch J."/>
            <person name="Breitenwieser F."/>
            <person name="Lappann M."/>
            <person name="Boehnlein C."/>
            <person name="Franz C."/>
        </authorList>
    </citation>
    <scope>NUCLEOTIDE SEQUENCE [LARGE SCALE GENOMIC DNA]</scope>
    <source>
        <strain evidence="8 9">DSM 10599</strain>
    </source>
</reference>
<keyword evidence="3 6" id="KW-0812">Transmembrane</keyword>
<feature type="transmembrane region" description="Helical" evidence="6">
    <location>
        <begin position="23"/>
        <end position="42"/>
    </location>
</feature>
<dbReference type="EMBL" id="CP066701">
    <property type="protein sequence ID" value="QQX27495.1"/>
    <property type="molecule type" value="Genomic_DNA"/>
</dbReference>
<evidence type="ECO:0000256" key="1">
    <source>
        <dbReference type="ARBA" id="ARBA00004651"/>
    </source>
</evidence>
<dbReference type="InterPro" id="IPR052714">
    <property type="entry name" value="MFS_Exporter"/>
</dbReference>
<keyword evidence="5 6" id="KW-0472">Membrane</keyword>
<feature type="transmembrane region" description="Helical" evidence="6">
    <location>
        <begin position="182"/>
        <end position="202"/>
    </location>
</feature>
<evidence type="ECO:0000313" key="8">
    <source>
        <dbReference type="EMBL" id="QQX27495.1"/>
    </source>
</evidence>
<organism evidence="8 9">
    <name type="scientific">Heyndrickxia sporothermodurans</name>
    <dbReference type="NCBI Taxonomy" id="46224"/>
    <lineage>
        <taxon>Bacteria</taxon>
        <taxon>Bacillati</taxon>
        <taxon>Bacillota</taxon>
        <taxon>Bacilli</taxon>
        <taxon>Bacillales</taxon>
        <taxon>Bacillaceae</taxon>
        <taxon>Heyndrickxia</taxon>
    </lineage>
</organism>
<dbReference type="AlphaFoldDB" id="A0AB37HL34"/>
<name>A0AB37HL34_9BACI</name>
<proteinExistence type="predicted"/>
<evidence type="ECO:0000256" key="4">
    <source>
        <dbReference type="ARBA" id="ARBA00022989"/>
    </source>
</evidence>
<dbReference type="KEGG" id="hspo:JGZ69_13375"/>
<keyword evidence="2" id="KW-0813">Transport</keyword>
<sequence length="411" mass="44812">MKGDIKLNLNTEGLQLMKSTEKIWTRDFILICLANFFIFLGFQMTLPTIPLFVEHLGGNDQLIGFVVGIFTFSALLLRPFAGHALESKGRRFVYLFGLTIFVLSVGSFGFAMSIMFLFALRIIQGVGWGFSTTASGTIATDLIPATRRGEGMGYYGLSGNLALAFGPSLGLALAGVLTFKQLFFICAGLGIAALLLSSKIRYKKVEKSESAAVTVKWDFYEKTALSPSLLLFFITVTFGGIASFLPLYTEQKGIAGIQWYFLIYALALMLTRTFAGKLYDKRGHQAVFIPGALLIIVAMVLLAWLPNSSILFVAAFLYGFGFGSVQPALQAWSIEKAPKNRKGMANATFFSFFDLGVGVGAMAFGQIGHLFGYGSIYKTAAVSVIISIILYLIILRKEKSLSSKINTLKGN</sequence>
<dbReference type="PANTHER" id="PTHR23531">
    <property type="entry name" value="QUINOLENE RESISTANCE PROTEIN NORA"/>
    <property type="match status" value="1"/>
</dbReference>
<feature type="transmembrane region" description="Helical" evidence="6">
    <location>
        <begin position="257"/>
        <end position="275"/>
    </location>
</feature>
<feature type="transmembrane region" description="Helical" evidence="6">
    <location>
        <begin position="344"/>
        <end position="364"/>
    </location>
</feature>
<comment type="subcellular location">
    <subcellularLocation>
        <location evidence="1">Cell membrane</location>
        <topology evidence="1">Multi-pass membrane protein</topology>
    </subcellularLocation>
</comment>
<dbReference type="PANTHER" id="PTHR23531:SF2">
    <property type="entry name" value="PERMEASE"/>
    <property type="match status" value="1"/>
</dbReference>
<dbReference type="Proteomes" id="UP000595512">
    <property type="component" value="Chromosome"/>
</dbReference>
<evidence type="ECO:0000256" key="6">
    <source>
        <dbReference type="SAM" id="Phobius"/>
    </source>
</evidence>
<dbReference type="CDD" id="cd17489">
    <property type="entry name" value="MFS_YfcJ_like"/>
    <property type="match status" value="1"/>
</dbReference>
<feature type="transmembrane region" description="Helical" evidence="6">
    <location>
        <begin position="92"/>
        <end position="119"/>
    </location>
</feature>
<feature type="transmembrane region" description="Helical" evidence="6">
    <location>
        <begin position="311"/>
        <end position="332"/>
    </location>
</feature>
<dbReference type="InterPro" id="IPR036259">
    <property type="entry name" value="MFS_trans_sf"/>
</dbReference>
<dbReference type="PROSITE" id="PS50850">
    <property type="entry name" value="MFS"/>
    <property type="match status" value="1"/>
</dbReference>
<protein>
    <submittedName>
        <fullName evidence="8">MFS transporter</fullName>
    </submittedName>
</protein>
<dbReference type="Pfam" id="PF07690">
    <property type="entry name" value="MFS_1"/>
    <property type="match status" value="1"/>
</dbReference>
<feature type="domain" description="Major facilitator superfamily (MFS) profile" evidence="7">
    <location>
        <begin position="27"/>
        <end position="399"/>
    </location>
</feature>
<feature type="transmembrane region" description="Helical" evidence="6">
    <location>
        <begin position="62"/>
        <end position="80"/>
    </location>
</feature>
<dbReference type="InterPro" id="IPR011701">
    <property type="entry name" value="MFS"/>
</dbReference>
<evidence type="ECO:0000259" key="7">
    <source>
        <dbReference type="PROSITE" id="PS50850"/>
    </source>
</evidence>
<accession>A0AB37HL34</accession>
<feature type="transmembrane region" description="Helical" evidence="6">
    <location>
        <begin position="376"/>
        <end position="395"/>
    </location>
</feature>